<organism evidence="4 5">
    <name type="scientific">Bathycoccus prasinos</name>
    <dbReference type="NCBI Taxonomy" id="41875"/>
    <lineage>
        <taxon>Eukaryota</taxon>
        <taxon>Viridiplantae</taxon>
        <taxon>Chlorophyta</taxon>
        <taxon>Mamiellophyceae</taxon>
        <taxon>Mamiellales</taxon>
        <taxon>Bathycoccaceae</taxon>
        <taxon>Bathycoccus</taxon>
    </lineage>
</organism>
<reference evidence="4 5" key="1">
    <citation type="submission" date="2011-10" db="EMBL/GenBank/DDBJ databases">
        <authorList>
            <person name="Genoscope - CEA"/>
        </authorList>
    </citation>
    <scope>NUCLEOTIDE SEQUENCE [LARGE SCALE GENOMIC DNA]</scope>
    <source>
        <strain evidence="4 5">RCC 1105</strain>
    </source>
</reference>
<evidence type="ECO:0000256" key="2">
    <source>
        <dbReference type="SAM" id="MobiDB-lite"/>
    </source>
</evidence>
<gene>
    <name evidence="4" type="ORF">Bathy09g02950</name>
</gene>
<dbReference type="EMBL" id="FO082270">
    <property type="protein sequence ID" value="CCO66735.1"/>
    <property type="molecule type" value="Genomic_DNA"/>
</dbReference>
<keyword evidence="5" id="KW-1185">Reference proteome</keyword>
<evidence type="ECO:0000259" key="3">
    <source>
        <dbReference type="PROSITE" id="PS51667"/>
    </source>
</evidence>
<sequence>MGETTTTTTIKEEETEKEESASLELALDALRSANEEILEKEEEQQRERGEEGCSSNATSKFDLLEKVLAKFTTNTTTREDEDEKTGKKTTTTQKKKKMHAAKDVASEFSRKWTREHALLVWSDYNNGKDGGKGWYEKECFLADVALTVNDYWLQNGLQMEFPLFAEGSSGTSKEDGEDIFSWKCAKISLNNVKAFVAVVMNWPKGKKTSGQNLIEDLKRVREKGLAKKGCKKPLRTYEQCIRQIAWVVREASEGVMEDARKRKGVSGKEKKEGLEEARAFERELRSYVEQSWMENGLPTLPERWYEKRGGELSEEEEEIKGEEGGVKTEKTTPATTPAGKRAREEDQAPKSTAKKQKTTTTPAALEEAPAETPPAKKIEYKRETSLMKKIYDADAIDDDALLKRLPEPMRIPNEIDRLIAVTLRVRCHGLDADVALIPPNPPTNGFKTSAEMAELLAEAAIGPESSTIPAADNINETCPTEPWIPGRGNRCLRNDGKLWRCSFKACDEDGLFCRRHADVAFGKNLSSEELKKEANKQRDKTVAKYQGLPATVVVLSVGKVSVSIDAPGGARLCDPEIFEEHAFRAHCGVANAGGKFIPRKKITDLDANAEEGDIKKEDVDVNTKVSDDVVVDDDDIRNKNMGNEFFRANARVREREGAWTNFREYEHKLLSNIPAMTPGASVVTQESQVETILRSVKYANEKRKVAILEALKTNNTRDKNDPTILSVVGGKTPKKMQRMLDVNAATPSPSKEDEEVEKKTEEKKPSNLGVKKESTPPSSETRQTLEKQRVFSAVEQPVGKDAELIKLYNESVLTRDSMMAAKIARDAARKESGVNSEDCQLLTAQIESLEDSAMALAKKLVMRISTLGLNISLSDLETYCTQEDVVAASPMPITTPQANTNSPQPMESPKPSVALSIINSIKGEGQELDHALENLRECCASLTEVSRTTKAMQQSAIDHVSNSRRIREEERKVKEEKDEENKGAAAQEPSYYANYATSIEHALVCASEMTRHTS</sequence>
<dbReference type="KEGG" id="bpg:Bathy09g02950"/>
<feature type="compositionally biased region" description="Basic and acidic residues" evidence="2">
    <location>
        <begin position="10"/>
        <end position="20"/>
    </location>
</feature>
<keyword evidence="1" id="KW-0539">Nucleus</keyword>
<dbReference type="InterPro" id="IPR014977">
    <property type="entry name" value="WRC_dom"/>
</dbReference>
<feature type="compositionally biased region" description="Basic and acidic residues" evidence="2">
    <location>
        <begin position="321"/>
        <end position="330"/>
    </location>
</feature>
<feature type="region of interest" description="Disordered" evidence="2">
    <location>
        <begin position="308"/>
        <end position="373"/>
    </location>
</feature>
<feature type="region of interest" description="Disordered" evidence="2">
    <location>
        <begin position="740"/>
        <end position="785"/>
    </location>
</feature>
<dbReference type="PROSITE" id="PS51667">
    <property type="entry name" value="WRC"/>
    <property type="match status" value="1"/>
</dbReference>
<feature type="region of interest" description="Disordered" evidence="2">
    <location>
        <begin position="75"/>
        <end position="100"/>
    </location>
</feature>
<feature type="compositionally biased region" description="Basic and acidic residues" evidence="2">
    <location>
        <begin position="756"/>
        <end position="774"/>
    </location>
</feature>
<dbReference type="AlphaFoldDB" id="K8F3T6"/>
<dbReference type="Proteomes" id="UP000198341">
    <property type="component" value="Chromosome 9"/>
</dbReference>
<evidence type="ECO:0000313" key="4">
    <source>
        <dbReference type="EMBL" id="CCO66735.1"/>
    </source>
</evidence>
<proteinExistence type="predicted"/>
<evidence type="ECO:0000256" key="1">
    <source>
        <dbReference type="ARBA" id="ARBA00023242"/>
    </source>
</evidence>
<feature type="compositionally biased region" description="Low complexity" evidence="2">
    <location>
        <begin position="358"/>
        <end position="367"/>
    </location>
</feature>
<dbReference type="OrthoDB" id="10478637at2759"/>
<dbReference type="GeneID" id="19013802"/>
<feature type="compositionally biased region" description="Basic and acidic residues" evidence="2">
    <location>
        <begin position="965"/>
        <end position="982"/>
    </location>
</feature>
<evidence type="ECO:0000313" key="5">
    <source>
        <dbReference type="Proteomes" id="UP000198341"/>
    </source>
</evidence>
<feature type="region of interest" description="Disordered" evidence="2">
    <location>
        <begin position="1"/>
        <end position="22"/>
    </location>
</feature>
<feature type="domain" description="WRC" evidence="3">
    <location>
        <begin position="485"/>
        <end position="530"/>
    </location>
</feature>
<protein>
    <recommendedName>
        <fullName evidence="3">WRC domain-containing protein</fullName>
    </recommendedName>
</protein>
<name>K8F3T6_9CHLO</name>
<feature type="region of interest" description="Disordered" evidence="2">
    <location>
        <begin position="34"/>
        <end position="59"/>
    </location>
</feature>
<feature type="region of interest" description="Disordered" evidence="2">
    <location>
        <begin position="951"/>
        <end position="990"/>
    </location>
</feature>
<accession>K8F3T6</accession>
<dbReference type="RefSeq" id="XP_007511175.1">
    <property type="nucleotide sequence ID" value="XM_007511113.1"/>
</dbReference>